<dbReference type="KEGG" id="bii:BINDI_0145"/>
<dbReference type="SUPFAM" id="SSF53613">
    <property type="entry name" value="Ribokinase-like"/>
    <property type="match status" value="1"/>
</dbReference>
<dbReference type="AlphaFoldDB" id="A0A087VSW0"/>
<dbReference type="InterPro" id="IPR029056">
    <property type="entry name" value="Ribokinase-like"/>
</dbReference>
<keyword evidence="3 5" id="KW-0418">Kinase</keyword>
<dbReference type="OrthoDB" id="9795789at2"/>
<dbReference type="Pfam" id="PF00294">
    <property type="entry name" value="PfkB"/>
    <property type="match status" value="1"/>
</dbReference>
<evidence type="ECO:0000259" key="4">
    <source>
        <dbReference type="Pfam" id="PF00294"/>
    </source>
</evidence>
<evidence type="ECO:0000256" key="2">
    <source>
        <dbReference type="ARBA" id="ARBA00022679"/>
    </source>
</evidence>
<dbReference type="GO" id="GO:0016301">
    <property type="term" value="F:kinase activity"/>
    <property type="evidence" value="ECO:0007669"/>
    <property type="project" value="UniProtKB-KW"/>
</dbReference>
<name>A0A087VSW0_9BIFI</name>
<dbReference type="Proteomes" id="UP000028569">
    <property type="component" value="Chromosome"/>
</dbReference>
<organism evidence="5 6">
    <name type="scientific">Bifidobacterium [indicum] DSM 20214 = LMG 11587</name>
    <dbReference type="NCBI Taxonomy" id="1341694"/>
    <lineage>
        <taxon>Bacteria</taxon>
        <taxon>Bacillati</taxon>
        <taxon>Actinomycetota</taxon>
        <taxon>Actinomycetes</taxon>
        <taxon>Bifidobacteriales</taxon>
        <taxon>Bifidobacteriaceae</taxon>
        <taxon>Bifidobacterium</taxon>
    </lineage>
</organism>
<protein>
    <submittedName>
        <fullName evidence="5">Carbohydrate kinase, PfkB</fullName>
    </submittedName>
</protein>
<dbReference type="InterPro" id="IPR011611">
    <property type="entry name" value="PfkB_dom"/>
</dbReference>
<evidence type="ECO:0000313" key="6">
    <source>
        <dbReference type="Proteomes" id="UP000028569"/>
    </source>
</evidence>
<keyword evidence="2" id="KW-0808">Transferase</keyword>
<dbReference type="PANTHER" id="PTHR43085:SF41">
    <property type="entry name" value="FRUCTOSELYSINE 6-KINASE"/>
    <property type="match status" value="1"/>
</dbReference>
<feature type="domain" description="Carbohydrate kinase PfkB" evidence="4">
    <location>
        <begin position="21"/>
        <end position="272"/>
    </location>
</feature>
<evidence type="ECO:0000313" key="5">
    <source>
        <dbReference type="EMBL" id="AIC91431.1"/>
    </source>
</evidence>
<sequence length="281" mass="30335">MPGHIPHEDTKVIGLGDQVVDQYVNKNVMYPGGNALNFAAFAKKLGYEAAFMGVFGDDRQAQLVESSIDDLGIDRSHSVVRHGENGCAKVNIIDGDRVFIGSNEGGIAGQEPLQLDEGDLDYLRGFGLIHMGVWGNANHLLPQVSRLGIPISYDFSDEFDNAMVDAAIGYVQYGFFSVSGMETNQVEVLLKHLFTEPNRVLIATRGSQSTVVYDGQNFHELAPHVVEAVDTMAAGDSFLTAFLLNHVVQGRGLDESLVAGQDFAAEAVQLNGSFGYGAPIR</sequence>
<accession>A0A087VSW0</accession>
<dbReference type="HOGENOM" id="CLU_027634_13_0_11"/>
<reference evidence="5 6" key="1">
    <citation type="journal article" date="2014" name="Appl. Environ. Microbiol.">
        <title>Genomic encyclopedia of type strains of the genus Bifidobacterium.</title>
        <authorList>
            <person name="Milani C."/>
            <person name="Lugli G.A."/>
            <person name="Duranti S."/>
            <person name="Turroni F."/>
            <person name="Bottacini F."/>
            <person name="Mangifesta M."/>
            <person name="Sanchez B."/>
            <person name="Viappiani A."/>
            <person name="Mancabelli L."/>
            <person name="Taminiau B."/>
            <person name="Delcenserie V."/>
            <person name="Barrangou R."/>
            <person name="Margolles A."/>
            <person name="van Sinderen D."/>
            <person name="Ventura M."/>
        </authorList>
    </citation>
    <scope>NUCLEOTIDE SEQUENCE [LARGE SCALE GENOMIC DNA]</scope>
    <source>
        <strain evidence="5 6">LMG 11587</strain>
    </source>
</reference>
<evidence type="ECO:0000256" key="1">
    <source>
        <dbReference type="ARBA" id="ARBA00010688"/>
    </source>
</evidence>
<dbReference type="RefSeq" id="WP_033491348.1">
    <property type="nucleotide sequence ID" value="NZ_CP006018.1"/>
</dbReference>
<comment type="similarity">
    <text evidence="1">Belongs to the carbohydrate kinase PfkB family.</text>
</comment>
<dbReference type="EMBL" id="CP006018">
    <property type="protein sequence ID" value="AIC91431.1"/>
    <property type="molecule type" value="Genomic_DNA"/>
</dbReference>
<evidence type="ECO:0000256" key="3">
    <source>
        <dbReference type="ARBA" id="ARBA00022777"/>
    </source>
</evidence>
<proteinExistence type="inferred from homology"/>
<dbReference type="Gene3D" id="3.40.1190.20">
    <property type="match status" value="1"/>
</dbReference>
<gene>
    <name evidence="5" type="ORF">BINDI_0145</name>
</gene>
<dbReference type="PANTHER" id="PTHR43085">
    <property type="entry name" value="HEXOKINASE FAMILY MEMBER"/>
    <property type="match status" value="1"/>
</dbReference>
<dbReference type="InterPro" id="IPR050306">
    <property type="entry name" value="PfkB_Carbo_kinase"/>
</dbReference>
<keyword evidence="6" id="KW-1185">Reference proteome</keyword>